<evidence type="ECO:0000313" key="17">
    <source>
        <dbReference type="Proteomes" id="UP000317315"/>
    </source>
</evidence>
<dbReference type="PROSITE" id="PS01042">
    <property type="entry name" value="HOMOSER_DHGENASE"/>
    <property type="match status" value="1"/>
</dbReference>
<proteinExistence type="inferred from homology"/>
<dbReference type="OrthoDB" id="9808167at2"/>
<comment type="pathway">
    <text evidence="2 13">Amino-acid biosynthesis; L-methionine biosynthesis via de novo pathway; L-homoserine from L-aspartate: step 3/3.</text>
</comment>
<dbReference type="GO" id="GO:0004412">
    <property type="term" value="F:homoserine dehydrogenase activity"/>
    <property type="evidence" value="ECO:0007669"/>
    <property type="project" value="UniProtKB-EC"/>
</dbReference>
<dbReference type="UniPathway" id="UPA00051">
    <property type="reaction ID" value="UER00465"/>
</dbReference>
<feature type="binding site" evidence="12">
    <location>
        <begin position="9"/>
        <end position="16"/>
    </location>
    <ligand>
        <name>NADP(+)</name>
        <dbReference type="ChEBI" id="CHEBI:58349"/>
    </ligand>
</feature>
<keyword evidence="7 13" id="KW-0791">Threonine biosynthesis</keyword>
<evidence type="ECO:0000256" key="13">
    <source>
        <dbReference type="RuleBase" id="RU000579"/>
    </source>
</evidence>
<dbReference type="NCBIfam" id="NF004976">
    <property type="entry name" value="PRK06349.1"/>
    <property type="match status" value="1"/>
</dbReference>
<dbReference type="EC" id="1.1.1.3" evidence="4 13"/>
<dbReference type="Gene3D" id="3.30.360.10">
    <property type="entry name" value="Dihydrodipicolinate Reductase, domain 2"/>
    <property type="match status" value="1"/>
</dbReference>
<feature type="domain" description="ACT" evidence="15">
    <location>
        <begin position="349"/>
        <end position="424"/>
    </location>
</feature>
<dbReference type="SUPFAM" id="SSF55021">
    <property type="entry name" value="ACT-like"/>
    <property type="match status" value="1"/>
</dbReference>
<evidence type="ECO:0000259" key="15">
    <source>
        <dbReference type="PROSITE" id="PS51671"/>
    </source>
</evidence>
<organism evidence="16 17">
    <name type="scientific">Balnearium lithotrophicum</name>
    <dbReference type="NCBI Taxonomy" id="223788"/>
    <lineage>
        <taxon>Bacteria</taxon>
        <taxon>Pseudomonadati</taxon>
        <taxon>Aquificota</taxon>
        <taxon>Aquificia</taxon>
        <taxon>Desulfurobacteriales</taxon>
        <taxon>Desulfurobacteriaceae</taxon>
        <taxon>Balnearium</taxon>
    </lineage>
</organism>
<feature type="active site" description="Proton donor" evidence="11">
    <location>
        <position position="204"/>
    </location>
</feature>
<name>A0A521BW49_9BACT</name>
<evidence type="ECO:0000313" key="16">
    <source>
        <dbReference type="EMBL" id="SMO51414.1"/>
    </source>
</evidence>
<accession>A0A521BW49</accession>
<comment type="catalytic activity">
    <reaction evidence="13">
        <text>L-homoserine + NADP(+) = L-aspartate 4-semialdehyde + NADPH + H(+)</text>
        <dbReference type="Rhea" id="RHEA:15761"/>
        <dbReference type="ChEBI" id="CHEBI:15378"/>
        <dbReference type="ChEBI" id="CHEBI:57476"/>
        <dbReference type="ChEBI" id="CHEBI:57783"/>
        <dbReference type="ChEBI" id="CHEBI:58349"/>
        <dbReference type="ChEBI" id="CHEBI:537519"/>
        <dbReference type="EC" id="1.1.1.3"/>
    </reaction>
</comment>
<dbReference type="PANTHER" id="PTHR43331">
    <property type="entry name" value="HOMOSERINE DEHYDROGENASE"/>
    <property type="match status" value="1"/>
</dbReference>
<evidence type="ECO:0000256" key="4">
    <source>
        <dbReference type="ARBA" id="ARBA00013213"/>
    </source>
</evidence>
<protein>
    <recommendedName>
        <fullName evidence="5 13">Homoserine dehydrogenase</fullName>
        <ecNumber evidence="4 13">1.1.1.3</ecNumber>
    </recommendedName>
</protein>
<evidence type="ECO:0000256" key="12">
    <source>
        <dbReference type="PIRSR" id="PIRSR000098-2"/>
    </source>
</evidence>
<dbReference type="GO" id="GO:0050661">
    <property type="term" value="F:NADP binding"/>
    <property type="evidence" value="ECO:0007669"/>
    <property type="project" value="InterPro"/>
</dbReference>
<dbReference type="PROSITE" id="PS51671">
    <property type="entry name" value="ACT"/>
    <property type="match status" value="1"/>
</dbReference>
<dbReference type="RefSeq" id="WP_142934961.1">
    <property type="nucleotide sequence ID" value="NZ_FXTM01000008.1"/>
</dbReference>
<comment type="similarity">
    <text evidence="3 14">Belongs to the homoserine dehydrogenase family.</text>
</comment>
<keyword evidence="6 13" id="KW-0028">Amino-acid biosynthesis</keyword>
<dbReference type="InterPro" id="IPR016204">
    <property type="entry name" value="HDH"/>
</dbReference>
<reference evidence="16 17" key="1">
    <citation type="submission" date="2017-05" db="EMBL/GenBank/DDBJ databases">
        <authorList>
            <person name="Varghese N."/>
            <person name="Submissions S."/>
        </authorList>
    </citation>
    <scope>NUCLEOTIDE SEQUENCE [LARGE SCALE GENOMIC DNA]</scope>
    <source>
        <strain evidence="16 17">DSM 16304</strain>
    </source>
</reference>
<keyword evidence="8 12" id="KW-0521">NADP</keyword>
<dbReference type="Proteomes" id="UP000317315">
    <property type="component" value="Unassembled WGS sequence"/>
</dbReference>
<keyword evidence="9 13" id="KW-0560">Oxidoreductase</keyword>
<dbReference type="Pfam" id="PF03447">
    <property type="entry name" value="NAD_binding_3"/>
    <property type="match status" value="1"/>
</dbReference>
<dbReference type="Gene3D" id="3.40.50.720">
    <property type="entry name" value="NAD(P)-binding Rossmann-like Domain"/>
    <property type="match status" value="1"/>
</dbReference>
<dbReference type="InterPro" id="IPR002912">
    <property type="entry name" value="ACT_dom"/>
</dbReference>
<evidence type="ECO:0000256" key="7">
    <source>
        <dbReference type="ARBA" id="ARBA00022697"/>
    </source>
</evidence>
<dbReference type="EMBL" id="FXTM01000008">
    <property type="protein sequence ID" value="SMO51414.1"/>
    <property type="molecule type" value="Genomic_DNA"/>
</dbReference>
<evidence type="ECO:0000256" key="14">
    <source>
        <dbReference type="RuleBase" id="RU004171"/>
    </source>
</evidence>
<comment type="pathway">
    <text evidence="1 13">Amino-acid biosynthesis; L-threonine biosynthesis; L-threonine from L-aspartate: step 3/5.</text>
</comment>
<dbReference type="PANTHER" id="PTHR43331:SF1">
    <property type="entry name" value="HOMOSERINE DEHYDROGENASE"/>
    <property type="match status" value="1"/>
</dbReference>
<keyword evidence="10 13" id="KW-0486">Methionine biosynthesis</keyword>
<dbReference type="CDD" id="cd04881">
    <property type="entry name" value="ACT_HSDH-Hom"/>
    <property type="match status" value="1"/>
</dbReference>
<sequence length="429" mass="46873">MDSFRVGIVGCGTVGGGVVELLLENGETIESRIGRKIEIAFVVDRDTEKPKKLGIPAEKIFADAFKALDVECDAVVELVGGTTFAKEIVKTAIKRKRHVVTANKALLADYGEEIFKLAKENGVSVKFEASVGGGIPVIKAVREGLVGNRIKAIYGIINGTANFILTEMSQRGISFEEALREAQEKGYAEADPSLDVDGYDAAHKIAILSSLAFCRWIRTEEVFVDGIRDLTPLDVEIAKEEFGYAVKLLAISKVSGGEVEVRVHPTMIPEENILSSVNDVFNACLVEGDFVGRTLYYGKGAGRRPTASAVVSDIVDLALGNTFSVPECLFKENREIKLKKPNEFVSSFYLRFTAVDRPGVLARIAEILGRENISIKSALQKNIEFNGGVPIVMTTHPAKKSQIERAVEEIDRMDVIVKPTFVCMVEELQ</sequence>
<keyword evidence="17" id="KW-1185">Reference proteome</keyword>
<dbReference type="InterPro" id="IPR019811">
    <property type="entry name" value="HDH_CS"/>
</dbReference>
<evidence type="ECO:0000256" key="11">
    <source>
        <dbReference type="PIRSR" id="PIRSR000098-1"/>
    </source>
</evidence>
<evidence type="ECO:0000256" key="10">
    <source>
        <dbReference type="ARBA" id="ARBA00023167"/>
    </source>
</evidence>
<dbReference type="GO" id="GO:0009088">
    <property type="term" value="P:threonine biosynthetic process"/>
    <property type="evidence" value="ECO:0007669"/>
    <property type="project" value="UniProtKB-UniPathway"/>
</dbReference>
<evidence type="ECO:0000256" key="2">
    <source>
        <dbReference type="ARBA" id="ARBA00005062"/>
    </source>
</evidence>
<evidence type="ECO:0000256" key="8">
    <source>
        <dbReference type="ARBA" id="ARBA00022857"/>
    </source>
</evidence>
<feature type="binding site" evidence="12">
    <location>
        <position position="104"/>
    </location>
    <ligand>
        <name>NADPH</name>
        <dbReference type="ChEBI" id="CHEBI:57783"/>
    </ligand>
</feature>
<dbReference type="SUPFAM" id="SSF51735">
    <property type="entry name" value="NAD(P)-binding Rossmann-fold domains"/>
    <property type="match status" value="1"/>
</dbReference>
<dbReference type="InterPro" id="IPR036291">
    <property type="entry name" value="NAD(P)-bd_dom_sf"/>
</dbReference>
<dbReference type="InterPro" id="IPR001342">
    <property type="entry name" value="HDH_cat"/>
</dbReference>
<gene>
    <name evidence="16" type="ORF">SAMN06269117_10841</name>
</gene>
<dbReference type="Gene3D" id="3.30.70.260">
    <property type="match status" value="1"/>
</dbReference>
<evidence type="ECO:0000256" key="3">
    <source>
        <dbReference type="ARBA" id="ARBA00006753"/>
    </source>
</evidence>
<dbReference type="InterPro" id="IPR045865">
    <property type="entry name" value="ACT-like_dom_sf"/>
</dbReference>
<dbReference type="UniPathway" id="UPA00050">
    <property type="reaction ID" value="UER00063"/>
</dbReference>
<dbReference type="Pfam" id="PF01842">
    <property type="entry name" value="ACT"/>
    <property type="match status" value="1"/>
</dbReference>
<evidence type="ECO:0000256" key="6">
    <source>
        <dbReference type="ARBA" id="ARBA00022605"/>
    </source>
</evidence>
<dbReference type="SUPFAM" id="SSF55347">
    <property type="entry name" value="Glyceraldehyde-3-phosphate dehydrogenase-like, C-terminal domain"/>
    <property type="match status" value="1"/>
</dbReference>
<dbReference type="Pfam" id="PF00742">
    <property type="entry name" value="Homoserine_dh"/>
    <property type="match status" value="1"/>
</dbReference>
<dbReference type="AlphaFoldDB" id="A0A521BW49"/>
<dbReference type="FunFam" id="3.30.360.10:FF:000005">
    <property type="entry name" value="Homoserine dehydrogenase"/>
    <property type="match status" value="1"/>
</dbReference>
<dbReference type="PIRSF" id="PIRSF000098">
    <property type="entry name" value="Homoser_dehydrog"/>
    <property type="match status" value="1"/>
</dbReference>
<dbReference type="GO" id="GO:0009086">
    <property type="term" value="P:methionine biosynthetic process"/>
    <property type="evidence" value="ECO:0007669"/>
    <property type="project" value="UniProtKB-KW"/>
</dbReference>
<dbReference type="InterPro" id="IPR005106">
    <property type="entry name" value="Asp/hSer_DH_NAD-bd"/>
</dbReference>
<feature type="binding site" evidence="12">
    <location>
        <position position="189"/>
    </location>
    <ligand>
        <name>L-homoserine</name>
        <dbReference type="ChEBI" id="CHEBI:57476"/>
    </ligand>
</feature>
<evidence type="ECO:0000256" key="9">
    <source>
        <dbReference type="ARBA" id="ARBA00023002"/>
    </source>
</evidence>
<evidence type="ECO:0000256" key="5">
    <source>
        <dbReference type="ARBA" id="ARBA00013376"/>
    </source>
</evidence>
<evidence type="ECO:0000256" key="1">
    <source>
        <dbReference type="ARBA" id="ARBA00005056"/>
    </source>
</evidence>